<evidence type="ECO:0000256" key="19">
    <source>
        <dbReference type="SAM" id="Phobius"/>
    </source>
</evidence>
<dbReference type="OrthoDB" id="5841089at2759"/>
<evidence type="ECO:0000256" key="11">
    <source>
        <dbReference type="ARBA" id="ARBA00023180"/>
    </source>
</evidence>
<comment type="similarity">
    <text evidence="14">Belongs to the nematode receptor-like protein str family.</text>
</comment>
<comment type="subcellular location">
    <subcellularLocation>
        <location evidence="1">Cell projection</location>
        <location evidence="1">Cilium membrane</location>
        <topology evidence="1">Multi-pass membrane protein</topology>
    </subcellularLocation>
</comment>
<keyword evidence="5 19" id="KW-0812">Transmembrane</keyword>
<feature type="transmembrane region" description="Helical" evidence="19">
    <location>
        <begin position="7"/>
        <end position="28"/>
    </location>
</feature>
<reference evidence="20 21" key="1">
    <citation type="journal article" date="1998" name="Science">
        <title>Genome sequence of the nematode C. elegans: a platform for investigating biology.</title>
        <authorList>
            <consortium name="The C. elegans sequencing consortium"/>
            <person name="Sulson J.E."/>
            <person name="Waterston R."/>
        </authorList>
    </citation>
    <scope>NUCLEOTIDE SEQUENCE [LARGE SCALE GENOMIC DNA]</scope>
    <source>
        <strain evidence="20 21">Bristol N2</strain>
    </source>
</reference>
<evidence type="ECO:0000256" key="12">
    <source>
        <dbReference type="ARBA" id="ARBA00023273"/>
    </source>
</evidence>
<name>O44544_CAEEL</name>
<dbReference type="GO" id="GO:0060170">
    <property type="term" value="C:ciliary membrane"/>
    <property type="evidence" value="ECO:0007669"/>
    <property type="project" value="UniProtKB-SubCell"/>
</dbReference>
<feature type="transmembrane region" description="Helical" evidence="19">
    <location>
        <begin position="40"/>
        <end position="59"/>
    </location>
</feature>
<comment type="function">
    <text evidence="13">An odorant receptor which affects chemotaxis to the volatile odorant diacetyl. Specifies AWA neuronal cell fate via the odr-7 pathway.</text>
</comment>
<keyword evidence="21" id="KW-1185">Reference proteome</keyword>
<protein>
    <recommendedName>
        <fullName evidence="16">Serpentine receptor class r-10</fullName>
    </recommendedName>
    <alternativeName>
        <fullName evidence="17">Odorant response abnormal protein 10</fullName>
    </alternativeName>
    <alternativeName>
        <fullName evidence="18">Olfactory receptor 10</fullName>
    </alternativeName>
</protein>
<dbReference type="AGR" id="WB:WBGene00006172"/>
<organism evidence="20 21">
    <name type="scientific">Caenorhabditis elegans</name>
    <dbReference type="NCBI Taxonomy" id="6239"/>
    <lineage>
        <taxon>Eukaryota</taxon>
        <taxon>Metazoa</taxon>
        <taxon>Ecdysozoa</taxon>
        <taxon>Nematoda</taxon>
        <taxon>Chromadorea</taxon>
        <taxon>Rhabditida</taxon>
        <taxon>Rhabditina</taxon>
        <taxon>Rhabditomorpha</taxon>
        <taxon>Rhabditoidea</taxon>
        <taxon>Rhabditidae</taxon>
        <taxon>Peloderinae</taxon>
        <taxon>Caenorhabditis</taxon>
    </lineage>
</organism>
<dbReference type="UCSC" id="R02C2.5">
    <property type="organism name" value="c. elegans"/>
</dbReference>
<evidence type="ECO:0000256" key="15">
    <source>
        <dbReference type="ARBA" id="ARBA00064300"/>
    </source>
</evidence>
<evidence type="ECO:0000256" key="9">
    <source>
        <dbReference type="ARBA" id="ARBA00023136"/>
    </source>
</evidence>
<keyword evidence="2" id="KW-1003">Cell membrane</keyword>
<keyword evidence="9 19" id="KW-0472">Membrane</keyword>
<dbReference type="GO" id="GO:0005886">
    <property type="term" value="C:plasma membrane"/>
    <property type="evidence" value="ECO:0000318"/>
    <property type="project" value="GO_Central"/>
</dbReference>
<evidence type="ECO:0000256" key="4">
    <source>
        <dbReference type="ARBA" id="ARBA00022606"/>
    </source>
</evidence>
<evidence type="ECO:0000256" key="2">
    <source>
        <dbReference type="ARBA" id="ARBA00022475"/>
    </source>
</evidence>
<dbReference type="Proteomes" id="UP000001940">
    <property type="component" value="Chromosome V"/>
</dbReference>
<dbReference type="InterPro" id="IPR019428">
    <property type="entry name" value="7TM_GPCR_serpentine_rcpt_Str"/>
</dbReference>
<keyword evidence="6" id="KW-0552">Olfaction</keyword>
<keyword evidence="11" id="KW-0325">Glycoprotein</keyword>
<dbReference type="Bgee" id="WBGene00006172">
    <property type="expression patterns" value="Expressed in pharyngeal muscle cell (C elegans)"/>
</dbReference>
<feature type="transmembrane region" description="Helical" evidence="19">
    <location>
        <begin position="202"/>
        <end position="224"/>
    </location>
</feature>
<comment type="subunit">
    <text evidence="15">Interacts with odr-4.</text>
</comment>
<dbReference type="SUPFAM" id="SSF81321">
    <property type="entry name" value="Family A G protein-coupled receptor-like"/>
    <property type="match status" value="1"/>
</dbReference>
<dbReference type="OMA" id="MISYAVY"/>
<evidence type="ECO:0000256" key="5">
    <source>
        <dbReference type="ARBA" id="ARBA00022692"/>
    </source>
</evidence>
<evidence type="ECO:0000256" key="1">
    <source>
        <dbReference type="ARBA" id="ARBA00004272"/>
    </source>
</evidence>
<gene>
    <name evidence="20 22" type="primary">str-121</name>
    <name evidence="20" type="ORF">CELE_R02C2.5</name>
    <name evidence="22" type="ORF">R02C2.5</name>
</gene>
<evidence type="ECO:0000256" key="16">
    <source>
        <dbReference type="ARBA" id="ARBA00067967"/>
    </source>
</evidence>
<evidence type="ECO:0000256" key="3">
    <source>
        <dbReference type="ARBA" id="ARBA00022500"/>
    </source>
</evidence>
<proteinExistence type="inferred from homology"/>
<dbReference type="PaxDb" id="6239-R02C2.5"/>
<dbReference type="PANTHER" id="PTHR22943">
    <property type="entry name" value="7-TRANSMEMBRANE DOMAIN RECEPTOR C.ELEGANS"/>
    <property type="match status" value="1"/>
</dbReference>
<dbReference type="GO" id="GO:0038022">
    <property type="term" value="F:G protein-coupled olfactory receptor activity"/>
    <property type="evidence" value="ECO:0000318"/>
    <property type="project" value="GO_Central"/>
</dbReference>
<feature type="transmembrane region" description="Helical" evidence="19">
    <location>
        <begin position="244"/>
        <end position="272"/>
    </location>
</feature>
<evidence type="ECO:0000256" key="8">
    <source>
        <dbReference type="ARBA" id="ARBA00023069"/>
    </source>
</evidence>
<sequence length="336" mass="38459">MQVFFKISQFFGFILTEILNILLLYLIFTKASTRFGSYKYLMISYAVYSLIYALVEILTQPIIHVHDASVFLYVDSFLKHETTISNQLAAIYCASFSLCISLLATHFAFRYFAVCSPHYLHYVDGWRLLKIYIFPIVLSTIWYLTNGFLCGPADFKTDFVKKDILEKYNEDFSKVGYIGYLYYYTDIFGNLIINWLDFLGCSINLLIMASCIGTIIICGLKTYWCMGKDRKKMSKRTKELNDQLFKTLVVQTLIPICTMFAPVGTVIVLPIFSIQIPPAIANIPSLYAGLYPGLDAAVAIFMIRDFRDAVFCWRRVLPSMMSSSRPAKHTSSHISV</sequence>
<dbReference type="FunCoup" id="O44544">
    <property type="interactions" value="6"/>
</dbReference>
<dbReference type="EMBL" id="BX284605">
    <property type="protein sequence ID" value="CCD68553.2"/>
    <property type="molecule type" value="Genomic_DNA"/>
</dbReference>
<evidence type="ECO:0000313" key="20">
    <source>
        <dbReference type="EMBL" id="CCD68553.2"/>
    </source>
</evidence>
<dbReference type="WormBase" id="R02C2.5">
    <property type="protein sequence ID" value="CE50124"/>
    <property type="gene ID" value="WBGene00006172"/>
    <property type="gene designation" value="str-121"/>
</dbReference>
<dbReference type="PANTHER" id="PTHR22943:SF242">
    <property type="entry name" value="SEVEN TM RECEPTOR"/>
    <property type="match status" value="1"/>
</dbReference>
<feature type="transmembrane region" description="Helical" evidence="19">
    <location>
        <begin position="132"/>
        <end position="155"/>
    </location>
</feature>
<dbReference type="PIR" id="D88924">
    <property type="entry name" value="D88924"/>
</dbReference>
<dbReference type="AlphaFoldDB" id="O44544"/>
<dbReference type="Pfam" id="PF10326">
    <property type="entry name" value="7TM_GPCR_Str"/>
    <property type="match status" value="1"/>
</dbReference>
<evidence type="ECO:0000256" key="6">
    <source>
        <dbReference type="ARBA" id="ARBA00022725"/>
    </source>
</evidence>
<evidence type="ECO:0000256" key="7">
    <source>
        <dbReference type="ARBA" id="ARBA00022989"/>
    </source>
</evidence>
<feature type="transmembrane region" description="Helical" evidence="19">
    <location>
        <begin position="284"/>
        <end position="303"/>
    </location>
</feature>
<evidence type="ECO:0000256" key="14">
    <source>
        <dbReference type="ARBA" id="ARBA00061678"/>
    </source>
</evidence>
<keyword evidence="3" id="KW-0145">Chemotaxis</keyword>
<keyword evidence="10 20" id="KW-0675">Receptor</keyword>
<dbReference type="GO" id="GO:0007186">
    <property type="term" value="P:G protein-coupled receptor signaling pathway"/>
    <property type="evidence" value="ECO:0000318"/>
    <property type="project" value="GO_Central"/>
</dbReference>
<dbReference type="FunFam" id="1.20.1070.10:FF:000128">
    <property type="entry name" value="Seven TM Receptor"/>
    <property type="match status" value="1"/>
</dbReference>
<dbReference type="eggNOG" id="ENOG502TJWT">
    <property type="taxonomic scope" value="Eukaryota"/>
</dbReference>
<evidence type="ECO:0000256" key="13">
    <source>
        <dbReference type="ARBA" id="ARBA00054965"/>
    </source>
</evidence>
<dbReference type="Gene3D" id="1.20.1070.10">
    <property type="entry name" value="Rhodopsin 7-helix transmembrane proteins"/>
    <property type="match status" value="1"/>
</dbReference>
<dbReference type="GeneID" id="192002"/>
<dbReference type="InParanoid" id="O44544"/>
<dbReference type="GO" id="GO:0042048">
    <property type="term" value="P:olfactory behavior"/>
    <property type="evidence" value="ECO:0000318"/>
    <property type="project" value="GO_Central"/>
</dbReference>
<evidence type="ECO:0000313" key="21">
    <source>
        <dbReference type="Proteomes" id="UP000001940"/>
    </source>
</evidence>
<evidence type="ECO:0000256" key="18">
    <source>
        <dbReference type="ARBA" id="ARBA00082489"/>
    </source>
</evidence>
<keyword evidence="7 19" id="KW-1133">Transmembrane helix</keyword>
<evidence type="ECO:0000313" key="22">
    <source>
        <dbReference type="WormBase" id="R02C2.5"/>
    </source>
</evidence>
<evidence type="ECO:0000256" key="10">
    <source>
        <dbReference type="ARBA" id="ARBA00023170"/>
    </source>
</evidence>
<dbReference type="SMR" id="O44544"/>
<evidence type="ECO:0000256" key="17">
    <source>
        <dbReference type="ARBA" id="ARBA00078653"/>
    </source>
</evidence>
<keyword evidence="12" id="KW-0966">Cell projection</keyword>
<keyword evidence="8" id="KW-0969">Cilium</keyword>
<dbReference type="RefSeq" id="NP_503164.3">
    <property type="nucleotide sequence ID" value="NM_070763.5"/>
</dbReference>
<dbReference type="CTD" id="192002"/>
<dbReference type="GO" id="GO:0006935">
    <property type="term" value="P:chemotaxis"/>
    <property type="evidence" value="ECO:0007669"/>
    <property type="project" value="UniProtKB-KW"/>
</dbReference>
<accession>O44544</accession>
<feature type="transmembrane region" description="Helical" evidence="19">
    <location>
        <begin position="89"/>
        <end position="112"/>
    </location>
</feature>
<dbReference type="HOGENOM" id="CLU_036335_8_0_1"/>
<dbReference type="KEGG" id="cel:CELE_R02C2.5"/>
<keyword evidence="4" id="KW-0716">Sensory transduction</keyword>